<dbReference type="AlphaFoldDB" id="A0A8H7HH72"/>
<feature type="compositionally biased region" description="Low complexity" evidence="1">
    <location>
        <begin position="19"/>
        <end position="28"/>
    </location>
</feature>
<evidence type="ECO:0000313" key="3">
    <source>
        <dbReference type="EMBL" id="KAF8686373.1"/>
    </source>
</evidence>
<comment type="caution">
    <text evidence="3">The sequence shown here is derived from an EMBL/GenBank/DDBJ whole genome shotgun (WGS) entry which is preliminary data.</text>
</comment>
<evidence type="ECO:0000256" key="1">
    <source>
        <dbReference type="SAM" id="MobiDB-lite"/>
    </source>
</evidence>
<organism evidence="3 4">
    <name type="scientific">Rhizoctonia solani</name>
    <dbReference type="NCBI Taxonomy" id="456999"/>
    <lineage>
        <taxon>Eukaryota</taxon>
        <taxon>Fungi</taxon>
        <taxon>Dikarya</taxon>
        <taxon>Basidiomycota</taxon>
        <taxon>Agaricomycotina</taxon>
        <taxon>Agaricomycetes</taxon>
        <taxon>Cantharellales</taxon>
        <taxon>Ceratobasidiaceae</taxon>
        <taxon>Rhizoctonia</taxon>
    </lineage>
</organism>
<dbReference type="CDD" id="cd09917">
    <property type="entry name" value="F-box_SF"/>
    <property type="match status" value="1"/>
</dbReference>
<dbReference type="Proteomes" id="UP000650582">
    <property type="component" value="Unassembled WGS sequence"/>
</dbReference>
<dbReference type="InterPro" id="IPR036047">
    <property type="entry name" value="F-box-like_dom_sf"/>
</dbReference>
<name>A0A8H7HH72_9AGAM</name>
<evidence type="ECO:0000313" key="4">
    <source>
        <dbReference type="Proteomes" id="UP000650582"/>
    </source>
</evidence>
<accession>A0A8H7HH72</accession>
<gene>
    <name evidence="3" type="ORF">RHS04_00167</name>
</gene>
<dbReference type="EMBL" id="JACYCC010000010">
    <property type="protein sequence ID" value="KAF8686373.1"/>
    <property type="molecule type" value="Genomic_DNA"/>
</dbReference>
<feature type="compositionally biased region" description="Basic and acidic residues" evidence="1">
    <location>
        <begin position="29"/>
        <end position="56"/>
    </location>
</feature>
<dbReference type="InterPro" id="IPR001810">
    <property type="entry name" value="F-box_dom"/>
</dbReference>
<sequence>MAPTTRSLKRRADDALLVTPETTQTATATKEDELTVQSGDERSDAPVSDTKTETRSARKRPRRTQKEEGNSAVIRSSKQVKIKGKLEVFKNLPVEVFIGIAKYLHPFDLVLLSRVNKFFRELFMSRQAASIWVSARLNVPDLPPCPPELCEPQYAALLFTKICSHCGKYAPRHMDPILLVRLCSSCREDEFKCMRSTYEKVPDLNLIPRSSECVPRSFRRYGLLCLSSDADAIESKIKELMAAGDKEALSRWKEERKNAVENRYINADLFRKWFAARDRDRESELNQLKDAHEAEVESRLISLGWEKVDHLPQDRRRGKQWLSLVRSSKSLTDRAWEKLLPLLTEHLEINKKERLVRERCNRRTERSLQVIDFWNSTKEQLPCLIEMIQEQVDTENVSPTDTSKSAIRRSFPPLFEVQRLPECQKLMEEDITGSEMKLKLLEKQDVFTEFADKWATQLEETLIQHLPDHVQPPDFNMQGSSLRPRIQPADTLFAGVQMLLRADVIFKRNGYSSRSFYPEDFSDTPRPDILSYDTEASSMATELLRALGKPGATYLEIKSMGTVFKCGRCHDHGGPLNWKTIVRGYTLSWAVRIYESIFQIYHYIEQKSEWLRRTQSQSVRLAEDFVYLFSHDTKVENSKPLVRVVKKNDYAPYYLYHDGVSCLVCSKVGIHHKFPESFIGDHLYDVHLIEEPEKGKHFQ</sequence>
<feature type="region of interest" description="Disordered" evidence="1">
    <location>
        <begin position="1"/>
        <end position="74"/>
    </location>
</feature>
<dbReference type="PROSITE" id="PS50181">
    <property type="entry name" value="FBOX"/>
    <property type="match status" value="1"/>
</dbReference>
<evidence type="ECO:0000259" key="2">
    <source>
        <dbReference type="PROSITE" id="PS50181"/>
    </source>
</evidence>
<proteinExistence type="predicted"/>
<reference evidence="3" key="1">
    <citation type="submission" date="2020-09" db="EMBL/GenBank/DDBJ databases">
        <title>Comparative genome analyses of four rice-infecting Rhizoctonia solani isolates reveal extensive enrichment of homogalacturonan modification genes.</title>
        <authorList>
            <person name="Lee D.-Y."/>
            <person name="Jeon J."/>
            <person name="Kim K.-T."/>
            <person name="Cheong K."/>
            <person name="Song H."/>
            <person name="Choi G."/>
            <person name="Ko J."/>
            <person name="Opiyo S.O."/>
            <person name="Zuo S."/>
            <person name="Madhav S."/>
            <person name="Lee Y.-H."/>
            <person name="Wang G.-L."/>
        </authorList>
    </citation>
    <scope>NUCLEOTIDE SEQUENCE</scope>
    <source>
        <strain evidence="3">AG1-IA YN-7</strain>
    </source>
</reference>
<feature type="domain" description="F-box" evidence="2">
    <location>
        <begin position="86"/>
        <end position="135"/>
    </location>
</feature>
<protein>
    <submittedName>
        <fullName evidence="3">A Receptor for Ubiquitination Targets</fullName>
    </submittedName>
</protein>
<keyword evidence="3" id="KW-0675">Receptor</keyword>
<dbReference type="SUPFAM" id="SSF81383">
    <property type="entry name" value="F-box domain"/>
    <property type="match status" value="1"/>
</dbReference>